<comment type="caution">
    <text evidence="15">The sequence shown here is derived from an EMBL/GenBank/DDBJ whole genome shotgun (WGS) entry which is preliminary data.</text>
</comment>
<comment type="similarity">
    <text evidence="4 12">Belongs to the class-I fumarase family.</text>
</comment>
<evidence type="ECO:0000256" key="4">
    <source>
        <dbReference type="ARBA" id="ARBA00008876"/>
    </source>
</evidence>
<evidence type="ECO:0000313" key="15">
    <source>
        <dbReference type="EMBL" id="HFH29954.1"/>
    </source>
</evidence>
<dbReference type="Pfam" id="PF05683">
    <property type="entry name" value="Fumerase_C"/>
    <property type="match status" value="1"/>
</dbReference>
<dbReference type="GO" id="GO:0004333">
    <property type="term" value="F:fumarate hydratase activity"/>
    <property type="evidence" value="ECO:0007669"/>
    <property type="project" value="UniProtKB-UniRule"/>
</dbReference>
<comment type="subunit">
    <text evidence="5 12">Homodimer.</text>
</comment>
<dbReference type="PANTHER" id="PTHR30389">
    <property type="entry name" value="FUMARATE HYDRATASE-RELATED"/>
    <property type="match status" value="1"/>
</dbReference>
<evidence type="ECO:0000256" key="6">
    <source>
        <dbReference type="ARBA" id="ARBA00022485"/>
    </source>
</evidence>
<name>A0A7C3EE29_9SPIR</name>
<comment type="cofactor">
    <cofactor evidence="2 12">
        <name>[4Fe-4S] cluster</name>
        <dbReference type="ChEBI" id="CHEBI:49883"/>
    </cofactor>
</comment>
<evidence type="ECO:0000256" key="9">
    <source>
        <dbReference type="ARBA" id="ARBA00023004"/>
    </source>
</evidence>
<keyword evidence="9 12" id="KW-0408">Iron</keyword>
<accession>A0A7C3EE29</accession>
<keyword evidence="11 12" id="KW-0456">Lyase</keyword>
<dbReference type="Gene3D" id="3.20.130.10">
    <property type="entry name" value="Fe-S hydro-lyase, tartrate dehydratase beta-type, catalytic domain"/>
    <property type="match status" value="1"/>
</dbReference>
<evidence type="ECO:0000256" key="7">
    <source>
        <dbReference type="ARBA" id="ARBA00022532"/>
    </source>
</evidence>
<dbReference type="GO" id="GO:0046872">
    <property type="term" value="F:metal ion binding"/>
    <property type="evidence" value="ECO:0007669"/>
    <property type="project" value="UniProtKB-UniRule"/>
</dbReference>
<dbReference type="InterPro" id="IPR036660">
    <property type="entry name" value="Fe-S_hydroAse_TtdB_cat_sf"/>
</dbReference>
<evidence type="ECO:0000259" key="14">
    <source>
        <dbReference type="Pfam" id="PF05683"/>
    </source>
</evidence>
<gene>
    <name evidence="15" type="ORF">ENS59_10665</name>
</gene>
<reference evidence="15" key="1">
    <citation type="journal article" date="2020" name="mSystems">
        <title>Genome- and Community-Level Interaction Insights into Carbon Utilization and Element Cycling Functions of Hydrothermarchaeota in Hydrothermal Sediment.</title>
        <authorList>
            <person name="Zhou Z."/>
            <person name="Liu Y."/>
            <person name="Xu W."/>
            <person name="Pan J."/>
            <person name="Luo Z.H."/>
            <person name="Li M."/>
        </authorList>
    </citation>
    <scope>NUCLEOTIDE SEQUENCE [LARGE SCALE GENOMIC DNA]</scope>
    <source>
        <strain evidence="15">SpSt-503</strain>
    </source>
</reference>
<sequence>MNIHTIIDASFHNTQFEPIPLDSPAITYKQDRLHITPEVLSKIAEEAFVRVSYYLRPSHLGLWAEHLNGNKLSANDRLVLEALLKNALIASEGKLPLCQDTGTATILGWKEESVYTGVDDEAYLSKGVLRSYTGHPLRSSQVGFRSFFDEFDTGNNLPAQVHIEALPDSPAGPEYRFLFIAKGGGSANKTALFQMTKALLEGEAFEAFLREKVAALGTAACPPYRLAVVVGGTSPEENLSILKLATTEILDQAPTMESASQHRHESWLYRDTQWESILMNIARESGLGAQFGGSLLALDARLIRLPRHAGSCPVSIGVSCSAHRNMLAKINRQGLWLERLEQNPLEFLKQQGGAAAELAEGYQQKKKFPLSIPEHSGSTTVPPTEPLAESPILRRIHLDKGMKEALEALRGASAGDRLLLSGYLLVARDAAHLKWHEALQRGEALPDYLKQYPIYYAGPAATPEGKVIGSFGPTTAQRMDTYADELMSRGASLITLAKGNRTKTWREACKTYGGFYLGTIGGAAALIAEENILESEVLDFPELGMEAVRRIRVQDLIAFVIIDDQGRDLYNPSLLASGR</sequence>
<keyword evidence="8 12" id="KW-0479">Metal-binding</keyword>
<comment type="pathway">
    <text evidence="3">Carbohydrate metabolism; tricarboxylic acid cycle; (S)-malate from fumarate: step 1/1.</text>
</comment>
<dbReference type="GO" id="GO:0006099">
    <property type="term" value="P:tricarboxylic acid cycle"/>
    <property type="evidence" value="ECO:0007669"/>
    <property type="project" value="UniProtKB-KW"/>
</dbReference>
<dbReference type="Pfam" id="PF05681">
    <property type="entry name" value="Fumerase"/>
    <property type="match status" value="1"/>
</dbReference>
<organism evidence="15">
    <name type="scientific">Gracilinema caldarium</name>
    <dbReference type="NCBI Taxonomy" id="215591"/>
    <lineage>
        <taxon>Bacteria</taxon>
        <taxon>Pseudomonadati</taxon>
        <taxon>Spirochaetota</taxon>
        <taxon>Spirochaetia</taxon>
        <taxon>Spirochaetales</taxon>
        <taxon>Breznakiellaceae</taxon>
        <taxon>Gracilinema</taxon>
    </lineage>
</organism>
<dbReference type="PANTHER" id="PTHR30389:SF0">
    <property type="entry name" value="FUMARATE HYDRATASE CLASS I, AEROBIC"/>
    <property type="match status" value="1"/>
</dbReference>
<keyword evidence="10 12" id="KW-0411">Iron-sulfur</keyword>
<dbReference type="AlphaFoldDB" id="A0A7C3EE29"/>
<comment type="catalytic activity">
    <reaction evidence="1 12">
        <text>(S)-malate = fumarate + H2O</text>
        <dbReference type="Rhea" id="RHEA:12460"/>
        <dbReference type="ChEBI" id="CHEBI:15377"/>
        <dbReference type="ChEBI" id="CHEBI:15589"/>
        <dbReference type="ChEBI" id="CHEBI:29806"/>
        <dbReference type="EC" id="4.2.1.2"/>
    </reaction>
</comment>
<proteinExistence type="inferred from homology"/>
<keyword evidence="6 12" id="KW-0004">4Fe-4S</keyword>
<evidence type="ECO:0000256" key="1">
    <source>
        <dbReference type="ARBA" id="ARBA00000929"/>
    </source>
</evidence>
<evidence type="ECO:0000256" key="8">
    <source>
        <dbReference type="ARBA" id="ARBA00022723"/>
    </source>
</evidence>
<dbReference type="SUPFAM" id="SSF117457">
    <property type="entry name" value="FumA C-terminal domain-like"/>
    <property type="match status" value="1"/>
</dbReference>
<evidence type="ECO:0000256" key="3">
    <source>
        <dbReference type="ARBA" id="ARBA00004859"/>
    </source>
</evidence>
<feature type="domain" description="Fe-S hydro-lyase tartrate dehydratase alpha-type catalytic" evidence="13">
    <location>
        <begin position="43"/>
        <end position="328"/>
    </location>
</feature>
<dbReference type="PIRSF" id="PIRSF001394">
    <property type="entry name" value="Fe_dep_fumar_hy"/>
    <property type="match status" value="1"/>
</dbReference>
<dbReference type="InterPro" id="IPR051208">
    <property type="entry name" value="Class-I_Fumarase/Tartrate_DH"/>
</dbReference>
<feature type="domain" description="Fe-S hydro-lyase tartrate dehydratase beta-type catalytic" evidence="14">
    <location>
        <begin position="392"/>
        <end position="571"/>
    </location>
</feature>
<dbReference type="InterPro" id="IPR004646">
    <property type="entry name" value="Fe-S_hydro-lyase_TtdA-typ_cat"/>
</dbReference>
<comment type="function">
    <text evidence="12">Catalyzes the reversible hydration of fumarate to (S)-malate.</text>
</comment>
<evidence type="ECO:0000256" key="12">
    <source>
        <dbReference type="PIRNR" id="PIRNR001394"/>
    </source>
</evidence>
<dbReference type="GO" id="GO:0051539">
    <property type="term" value="F:4 iron, 4 sulfur cluster binding"/>
    <property type="evidence" value="ECO:0007669"/>
    <property type="project" value="UniProtKB-UniRule"/>
</dbReference>
<dbReference type="EC" id="4.2.1.2" evidence="12"/>
<evidence type="ECO:0000256" key="2">
    <source>
        <dbReference type="ARBA" id="ARBA00001966"/>
    </source>
</evidence>
<keyword evidence="7" id="KW-0816">Tricarboxylic acid cycle</keyword>
<evidence type="ECO:0000259" key="13">
    <source>
        <dbReference type="Pfam" id="PF05681"/>
    </source>
</evidence>
<protein>
    <recommendedName>
        <fullName evidence="12">Fumarate hydratase class I</fullName>
        <ecNumber evidence="12">4.2.1.2</ecNumber>
    </recommendedName>
</protein>
<dbReference type="InterPro" id="IPR004647">
    <property type="entry name" value="Fe-S_hydro-lyase_TtdB-typ_cat"/>
</dbReference>
<evidence type="ECO:0000256" key="5">
    <source>
        <dbReference type="ARBA" id="ARBA00011738"/>
    </source>
</evidence>
<dbReference type="NCBIfam" id="TIGR00723">
    <property type="entry name" value="ttdB_fumA_fumB"/>
    <property type="match status" value="1"/>
</dbReference>
<dbReference type="EMBL" id="DSVL01000325">
    <property type="protein sequence ID" value="HFH29954.1"/>
    <property type="molecule type" value="Genomic_DNA"/>
</dbReference>
<evidence type="ECO:0000256" key="10">
    <source>
        <dbReference type="ARBA" id="ARBA00023014"/>
    </source>
</evidence>
<dbReference type="InterPro" id="IPR011167">
    <property type="entry name" value="Fe_dep_fumarate_hydratase"/>
</dbReference>
<evidence type="ECO:0000256" key="11">
    <source>
        <dbReference type="ARBA" id="ARBA00023239"/>
    </source>
</evidence>